<feature type="domain" description="AB hydrolase-1" evidence="1">
    <location>
        <begin position="6"/>
        <end position="229"/>
    </location>
</feature>
<keyword evidence="3" id="KW-1185">Reference proteome</keyword>
<dbReference type="InterPro" id="IPR029058">
    <property type="entry name" value="AB_hydrolase_fold"/>
</dbReference>
<organism evidence="2 3">
    <name type="scientific">Xaviernesmea oryzae</name>
    <dbReference type="NCBI Taxonomy" id="464029"/>
    <lineage>
        <taxon>Bacteria</taxon>
        <taxon>Pseudomonadati</taxon>
        <taxon>Pseudomonadota</taxon>
        <taxon>Alphaproteobacteria</taxon>
        <taxon>Hyphomicrobiales</taxon>
        <taxon>Rhizobiaceae</taxon>
        <taxon>Rhizobium/Agrobacterium group</taxon>
        <taxon>Xaviernesmea</taxon>
    </lineage>
</organism>
<gene>
    <name evidence="2" type="ORF">SAMN02982989_4798</name>
</gene>
<dbReference type="STRING" id="464029.SAMN02982989_4798"/>
<dbReference type="PANTHER" id="PTHR37017:SF11">
    <property type="entry name" value="ESTERASE_LIPASE_THIOESTERASE DOMAIN-CONTAINING PROTEIN"/>
    <property type="match status" value="1"/>
</dbReference>
<dbReference type="InterPro" id="IPR052897">
    <property type="entry name" value="Sec-Metab_Biosynth_Hydrolase"/>
</dbReference>
<dbReference type="Pfam" id="PF12697">
    <property type="entry name" value="Abhydrolase_6"/>
    <property type="match status" value="1"/>
</dbReference>
<evidence type="ECO:0000259" key="1">
    <source>
        <dbReference type="Pfam" id="PF12697"/>
    </source>
</evidence>
<dbReference type="InterPro" id="IPR000073">
    <property type="entry name" value="AB_hydrolase_1"/>
</dbReference>
<dbReference type="Proteomes" id="UP000192903">
    <property type="component" value="Unassembled WGS sequence"/>
</dbReference>
<dbReference type="OrthoDB" id="9814966at2"/>
<proteinExistence type="predicted"/>
<accession>A0A1X7CZL3</accession>
<dbReference type="PANTHER" id="PTHR37017">
    <property type="entry name" value="AB HYDROLASE-1 DOMAIN-CONTAINING PROTEIN-RELATED"/>
    <property type="match status" value="1"/>
</dbReference>
<reference evidence="3" key="1">
    <citation type="submission" date="2017-04" db="EMBL/GenBank/DDBJ databases">
        <authorList>
            <person name="Varghese N."/>
            <person name="Submissions S."/>
        </authorList>
    </citation>
    <scope>NUCLEOTIDE SEQUENCE [LARGE SCALE GENOMIC DNA]</scope>
    <source>
        <strain evidence="3">B4P</strain>
    </source>
</reference>
<evidence type="ECO:0000313" key="2">
    <source>
        <dbReference type="EMBL" id="SMF05957.1"/>
    </source>
</evidence>
<protein>
    <submittedName>
        <fullName evidence="2">Pimeloyl-ACP methyl ester carboxylesterase</fullName>
    </submittedName>
</protein>
<sequence>MAGRRIVLVQGAWGSSASWTPVANILRGLGHQVFVPSLTGLGERTHLFSGAINLDTHIADISGLIEAEGLEEFDLVGHSYGGMVITGVADRFASRIRSLIYLDAFLPSDGQSALDLLGPEVALANLAAAGELGGFAVPPPARHATRVPEHLRHYMANRSPHPIATMIQKIRLTGAHKDIQKRLYVSASIDQSAIFSGIYGRVSTDPSWQSLEVPSGHMLQLEMPEEVARIIHDFIG</sequence>
<dbReference type="AlphaFoldDB" id="A0A1X7CZL3"/>
<dbReference type="SUPFAM" id="SSF53474">
    <property type="entry name" value="alpha/beta-Hydrolases"/>
    <property type="match status" value="1"/>
</dbReference>
<evidence type="ECO:0000313" key="3">
    <source>
        <dbReference type="Proteomes" id="UP000192903"/>
    </source>
</evidence>
<name>A0A1X7CZL3_9HYPH</name>
<dbReference type="EMBL" id="FXAF01000002">
    <property type="protein sequence ID" value="SMF05957.1"/>
    <property type="molecule type" value="Genomic_DNA"/>
</dbReference>
<dbReference type="Gene3D" id="3.40.50.1820">
    <property type="entry name" value="alpha/beta hydrolase"/>
    <property type="match status" value="1"/>
</dbReference>
<dbReference type="RefSeq" id="WP_085420207.1">
    <property type="nucleotide sequence ID" value="NZ_FXAF01000002.1"/>
</dbReference>